<dbReference type="AlphaFoldDB" id="A0A381TX31"/>
<name>A0A381TX31_9ZZZZ</name>
<dbReference type="InterPro" id="IPR002328">
    <property type="entry name" value="ADH_Zn_CS"/>
</dbReference>
<dbReference type="SUPFAM" id="SSF50129">
    <property type="entry name" value="GroES-like"/>
    <property type="match status" value="1"/>
</dbReference>
<accession>A0A381TX31</accession>
<evidence type="ECO:0000259" key="4">
    <source>
        <dbReference type="SMART" id="SM00829"/>
    </source>
</evidence>
<dbReference type="SUPFAM" id="SSF51735">
    <property type="entry name" value="NAD(P)-binding Rossmann-fold domains"/>
    <property type="match status" value="1"/>
</dbReference>
<dbReference type="Pfam" id="PF08240">
    <property type="entry name" value="ADH_N"/>
    <property type="match status" value="1"/>
</dbReference>
<keyword evidence="3" id="KW-0560">Oxidoreductase</keyword>
<evidence type="ECO:0000256" key="1">
    <source>
        <dbReference type="ARBA" id="ARBA00022723"/>
    </source>
</evidence>
<organism evidence="5">
    <name type="scientific">marine metagenome</name>
    <dbReference type="NCBI Taxonomy" id="408172"/>
    <lineage>
        <taxon>unclassified sequences</taxon>
        <taxon>metagenomes</taxon>
        <taxon>ecological metagenomes</taxon>
    </lineage>
</organism>
<keyword evidence="2" id="KW-0862">Zinc</keyword>
<dbReference type="EMBL" id="UINC01005237">
    <property type="protein sequence ID" value="SVA20011.1"/>
    <property type="molecule type" value="Genomic_DNA"/>
</dbReference>
<dbReference type="PANTHER" id="PTHR43401">
    <property type="entry name" value="L-THREONINE 3-DEHYDROGENASE"/>
    <property type="match status" value="1"/>
</dbReference>
<dbReference type="GO" id="GO:0008270">
    <property type="term" value="F:zinc ion binding"/>
    <property type="evidence" value="ECO:0007669"/>
    <property type="project" value="InterPro"/>
</dbReference>
<dbReference type="PANTHER" id="PTHR43401:SF2">
    <property type="entry name" value="L-THREONINE 3-DEHYDROGENASE"/>
    <property type="match status" value="1"/>
</dbReference>
<gene>
    <name evidence="5" type="ORF">METZ01_LOCUS72865</name>
</gene>
<dbReference type="SMART" id="SM00829">
    <property type="entry name" value="PKS_ER"/>
    <property type="match status" value="1"/>
</dbReference>
<dbReference type="Gene3D" id="3.40.50.720">
    <property type="entry name" value="NAD(P)-binding Rossmann-like Domain"/>
    <property type="match status" value="1"/>
</dbReference>
<sequence>MKAAFYDGNGYMEVKEHPDPIAGDGDAIIQVKATGICGSDLLMNNDKEQADELPAGHEVTGLVVEVGPGSDKSLIGQRVAIETIGQGRACSKCWYCRMGQYRQCQNMAVAEGGGFAEFINRKTIGCYEIGDSMTWEEGALVEPLAVSVHGIRRGLMTGGESVAILGSGTIGLTAVVAARALGAGKIFVTARHEQQANMALSLGADYACDPSDGNFEDLILENTDGRGADLTVETVGGKSNATLLQSVDSTRMQGRIVILGGFRTPLQFDWLQPLLKEQSFIFSSCYGILNGYHDYEMAIELLSQKENKLSEIVTHKYSLEDIQEGFECAYDKTTGSIKVQIHQE</sequence>
<dbReference type="InterPro" id="IPR013149">
    <property type="entry name" value="ADH-like_C"/>
</dbReference>
<dbReference type="InterPro" id="IPR020843">
    <property type="entry name" value="ER"/>
</dbReference>
<dbReference type="InterPro" id="IPR050129">
    <property type="entry name" value="Zn_alcohol_dh"/>
</dbReference>
<dbReference type="InterPro" id="IPR013154">
    <property type="entry name" value="ADH-like_N"/>
</dbReference>
<reference evidence="5" key="1">
    <citation type="submission" date="2018-05" db="EMBL/GenBank/DDBJ databases">
        <authorList>
            <person name="Lanie J.A."/>
            <person name="Ng W.-L."/>
            <person name="Kazmierczak K.M."/>
            <person name="Andrzejewski T.M."/>
            <person name="Davidsen T.M."/>
            <person name="Wayne K.J."/>
            <person name="Tettelin H."/>
            <person name="Glass J.I."/>
            <person name="Rusch D."/>
            <person name="Podicherti R."/>
            <person name="Tsui H.-C.T."/>
            <person name="Winkler M.E."/>
        </authorList>
    </citation>
    <scope>NUCLEOTIDE SEQUENCE</scope>
</reference>
<evidence type="ECO:0000256" key="2">
    <source>
        <dbReference type="ARBA" id="ARBA00022833"/>
    </source>
</evidence>
<evidence type="ECO:0000313" key="5">
    <source>
        <dbReference type="EMBL" id="SVA20011.1"/>
    </source>
</evidence>
<dbReference type="InterPro" id="IPR011032">
    <property type="entry name" value="GroES-like_sf"/>
</dbReference>
<feature type="domain" description="Enoyl reductase (ER)" evidence="4">
    <location>
        <begin position="8"/>
        <end position="339"/>
    </location>
</feature>
<protein>
    <recommendedName>
        <fullName evidence="4">Enoyl reductase (ER) domain-containing protein</fullName>
    </recommendedName>
</protein>
<dbReference type="GO" id="GO:0016491">
    <property type="term" value="F:oxidoreductase activity"/>
    <property type="evidence" value="ECO:0007669"/>
    <property type="project" value="UniProtKB-KW"/>
</dbReference>
<dbReference type="InterPro" id="IPR036291">
    <property type="entry name" value="NAD(P)-bd_dom_sf"/>
</dbReference>
<dbReference type="PROSITE" id="PS00059">
    <property type="entry name" value="ADH_ZINC"/>
    <property type="match status" value="1"/>
</dbReference>
<evidence type="ECO:0000256" key="3">
    <source>
        <dbReference type="ARBA" id="ARBA00023002"/>
    </source>
</evidence>
<dbReference type="Pfam" id="PF00107">
    <property type="entry name" value="ADH_zinc_N"/>
    <property type="match status" value="1"/>
</dbReference>
<dbReference type="Gene3D" id="3.90.180.10">
    <property type="entry name" value="Medium-chain alcohol dehydrogenases, catalytic domain"/>
    <property type="match status" value="1"/>
</dbReference>
<keyword evidence="1" id="KW-0479">Metal-binding</keyword>
<proteinExistence type="predicted"/>